<keyword evidence="5" id="KW-0997">Cell inner membrane</keyword>
<evidence type="ECO:0000256" key="11">
    <source>
        <dbReference type="SAM" id="Phobius"/>
    </source>
</evidence>
<evidence type="ECO:0000256" key="3">
    <source>
        <dbReference type="ARBA" id="ARBA00022448"/>
    </source>
</evidence>
<accession>A0A495IXP0</accession>
<dbReference type="InterPro" id="IPR006260">
    <property type="entry name" value="TonB/TolA_C"/>
</dbReference>
<dbReference type="Proteomes" id="UP000268007">
    <property type="component" value="Unassembled WGS sequence"/>
</dbReference>
<evidence type="ECO:0000256" key="9">
    <source>
        <dbReference type="ARBA" id="ARBA00023136"/>
    </source>
</evidence>
<dbReference type="AlphaFoldDB" id="A0A495IXP0"/>
<evidence type="ECO:0000259" key="12">
    <source>
        <dbReference type="PROSITE" id="PS52015"/>
    </source>
</evidence>
<dbReference type="PANTHER" id="PTHR33446">
    <property type="entry name" value="PROTEIN TONB-RELATED"/>
    <property type="match status" value="1"/>
</dbReference>
<dbReference type="InterPro" id="IPR051045">
    <property type="entry name" value="TonB-dependent_transducer"/>
</dbReference>
<dbReference type="GO" id="GO:0015031">
    <property type="term" value="P:protein transport"/>
    <property type="evidence" value="ECO:0007669"/>
    <property type="project" value="UniProtKB-KW"/>
</dbReference>
<reference evidence="13 14" key="1">
    <citation type="submission" date="2018-10" db="EMBL/GenBank/DDBJ databases">
        <title>Genomic Encyclopedia of Archaeal and Bacterial Type Strains, Phase II (KMG-II): from individual species to whole genera.</title>
        <authorList>
            <person name="Goeker M."/>
        </authorList>
    </citation>
    <scope>NUCLEOTIDE SEQUENCE [LARGE SCALE GENOMIC DNA]</scope>
    <source>
        <strain evidence="13 14">DSM 18602</strain>
    </source>
</reference>
<protein>
    <submittedName>
        <fullName evidence="13">Protein TonB</fullName>
    </submittedName>
</protein>
<evidence type="ECO:0000256" key="6">
    <source>
        <dbReference type="ARBA" id="ARBA00022692"/>
    </source>
</evidence>
<evidence type="ECO:0000256" key="4">
    <source>
        <dbReference type="ARBA" id="ARBA00022475"/>
    </source>
</evidence>
<feature type="region of interest" description="Disordered" evidence="10">
    <location>
        <begin position="110"/>
        <end position="142"/>
    </location>
</feature>
<dbReference type="GO" id="GO:0055085">
    <property type="term" value="P:transmembrane transport"/>
    <property type="evidence" value="ECO:0007669"/>
    <property type="project" value="InterPro"/>
</dbReference>
<dbReference type="Pfam" id="PF03544">
    <property type="entry name" value="TonB_C"/>
    <property type="match status" value="1"/>
</dbReference>
<evidence type="ECO:0000256" key="2">
    <source>
        <dbReference type="ARBA" id="ARBA00006555"/>
    </source>
</evidence>
<dbReference type="EMBL" id="RBKU01000001">
    <property type="protein sequence ID" value="RKR81467.1"/>
    <property type="molecule type" value="Genomic_DNA"/>
</dbReference>
<feature type="compositionally biased region" description="Basic and acidic residues" evidence="10">
    <location>
        <begin position="123"/>
        <end position="132"/>
    </location>
</feature>
<dbReference type="GO" id="GO:0098797">
    <property type="term" value="C:plasma membrane protein complex"/>
    <property type="evidence" value="ECO:0007669"/>
    <property type="project" value="TreeGrafter"/>
</dbReference>
<evidence type="ECO:0000256" key="1">
    <source>
        <dbReference type="ARBA" id="ARBA00004383"/>
    </source>
</evidence>
<comment type="caution">
    <text evidence="13">The sequence shown here is derived from an EMBL/GenBank/DDBJ whole genome shotgun (WGS) entry which is preliminary data.</text>
</comment>
<feature type="domain" description="TonB C-terminal" evidence="12">
    <location>
        <begin position="182"/>
        <end position="273"/>
    </location>
</feature>
<dbReference type="PROSITE" id="PS52015">
    <property type="entry name" value="TONB_CTD"/>
    <property type="match status" value="1"/>
</dbReference>
<keyword evidence="9 11" id="KW-0472">Membrane</keyword>
<name>A0A495IXP0_9SPHI</name>
<dbReference type="GO" id="GO:0031992">
    <property type="term" value="F:energy transducer activity"/>
    <property type="evidence" value="ECO:0007669"/>
    <property type="project" value="TreeGrafter"/>
</dbReference>
<comment type="subcellular location">
    <subcellularLocation>
        <location evidence="1">Cell inner membrane</location>
        <topology evidence="1">Single-pass membrane protein</topology>
        <orientation evidence="1">Periplasmic side</orientation>
    </subcellularLocation>
</comment>
<organism evidence="13 14">
    <name type="scientific">Mucilaginibacter gracilis</name>
    <dbReference type="NCBI Taxonomy" id="423350"/>
    <lineage>
        <taxon>Bacteria</taxon>
        <taxon>Pseudomonadati</taxon>
        <taxon>Bacteroidota</taxon>
        <taxon>Sphingobacteriia</taxon>
        <taxon>Sphingobacteriales</taxon>
        <taxon>Sphingobacteriaceae</taxon>
        <taxon>Mucilaginibacter</taxon>
    </lineage>
</organism>
<dbReference type="NCBIfam" id="TIGR01352">
    <property type="entry name" value="tonB_Cterm"/>
    <property type="match status" value="1"/>
</dbReference>
<keyword evidence="3" id="KW-0813">Transport</keyword>
<evidence type="ECO:0000313" key="14">
    <source>
        <dbReference type="Proteomes" id="UP000268007"/>
    </source>
</evidence>
<sequence>MLGSNLDINSTAWTDVVFKDRNQAYGAYQLRQQNANNTNRALAIATSIFVLALALPTIINWINHFTPKADEIYTVHDYLIEPPIKIEKPQIIKAQPQKQVRAQHDMIRDFPPVVKPGATETPPTDKELEKADPGPQTIKGQLDASPVIDEIAGPKETPGSTEHRDNSQDIFITTEIQPTFPGGEAAFGRFLSDHIRYPAVAKENNISGRVFLQFVVEKDGSLTDMKIINNPGSGLGEEAARVLKTSPRWKPGIQNGKPVRVQFTIPITFNLAE</sequence>
<dbReference type="RefSeq" id="WP_121201922.1">
    <property type="nucleotide sequence ID" value="NZ_RBKU01000001.1"/>
</dbReference>
<keyword evidence="7" id="KW-0653">Protein transport</keyword>
<keyword evidence="4" id="KW-1003">Cell membrane</keyword>
<dbReference type="PANTHER" id="PTHR33446:SF2">
    <property type="entry name" value="PROTEIN TONB"/>
    <property type="match status" value="1"/>
</dbReference>
<evidence type="ECO:0000256" key="10">
    <source>
        <dbReference type="SAM" id="MobiDB-lite"/>
    </source>
</evidence>
<evidence type="ECO:0000313" key="13">
    <source>
        <dbReference type="EMBL" id="RKR81467.1"/>
    </source>
</evidence>
<evidence type="ECO:0000256" key="8">
    <source>
        <dbReference type="ARBA" id="ARBA00022989"/>
    </source>
</evidence>
<dbReference type="InterPro" id="IPR037682">
    <property type="entry name" value="TonB_C"/>
</dbReference>
<feature type="transmembrane region" description="Helical" evidence="11">
    <location>
        <begin position="41"/>
        <end position="62"/>
    </location>
</feature>
<comment type="similarity">
    <text evidence="2">Belongs to the TonB family.</text>
</comment>
<keyword evidence="8 11" id="KW-1133">Transmembrane helix</keyword>
<evidence type="ECO:0000256" key="5">
    <source>
        <dbReference type="ARBA" id="ARBA00022519"/>
    </source>
</evidence>
<dbReference type="OrthoDB" id="649093at2"/>
<keyword evidence="6 11" id="KW-0812">Transmembrane</keyword>
<proteinExistence type="inferred from homology"/>
<evidence type="ECO:0000256" key="7">
    <source>
        <dbReference type="ARBA" id="ARBA00022927"/>
    </source>
</evidence>
<dbReference type="SUPFAM" id="SSF74653">
    <property type="entry name" value="TolA/TonB C-terminal domain"/>
    <property type="match status" value="1"/>
</dbReference>
<keyword evidence="14" id="KW-1185">Reference proteome</keyword>
<gene>
    <name evidence="13" type="ORF">BDD43_1614</name>
</gene>
<dbReference type="Gene3D" id="3.30.1150.10">
    <property type="match status" value="1"/>
</dbReference>